<keyword evidence="5 8" id="KW-1133">Transmembrane helix</keyword>
<dbReference type="GO" id="GO:0034625">
    <property type="term" value="P:fatty acid elongation, monounsaturated fatty acid"/>
    <property type="evidence" value="ECO:0007669"/>
    <property type="project" value="TreeGrafter"/>
</dbReference>
<keyword evidence="6" id="KW-0443">Lipid metabolism</keyword>
<feature type="transmembrane region" description="Helical" evidence="8">
    <location>
        <begin position="177"/>
        <end position="202"/>
    </location>
</feature>
<dbReference type="GO" id="GO:0030148">
    <property type="term" value="P:sphingolipid biosynthetic process"/>
    <property type="evidence" value="ECO:0007669"/>
    <property type="project" value="TreeGrafter"/>
</dbReference>
<organism evidence="9">
    <name type="scientific">viral metagenome</name>
    <dbReference type="NCBI Taxonomy" id="1070528"/>
    <lineage>
        <taxon>unclassified sequences</taxon>
        <taxon>metagenomes</taxon>
        <taxon>organismal metagenomes</taxon>
    </lineage>
</organism>
<keyword evidence="3" id="KW-0808">Transferase</keyword>
<dbReference type="PROSITE" id="PS01188">
    <property type="entry name" value="ELO"/>
    <property type="match status" value="1"/>
</dbReference>
<dbReference type="GO" id="GO:0042761">
    <property type="term" value="P:very long-chain fatty acid biosynthetic process"/>
    <property type="evidence" value="ECO:0007669"/>
    <property type="project" value="TreeGrafter"/>
</dbReference>
<evidence type="ECO:0000256" key="4">
    <source>
        <dbReference type="ARBA" id="ARBA00022692"/>
    </source>
</evidence>
<dbReference type="PANTHER" id="PTHR11157">
    <property type="entry name" value="FATTY ACID ACYL TRANSFERASE-RELATED"/>
    <property type="match status" value="1"/>
</dbReference>
<dbReference type="InterPro" id="IPR030457">
    <property type="entry name" value="ELO_CS"/>
</dbReference>
<feature type="transmembrane region" description="Helical" evidence="8">
    <location>
        <begin position="214"/>
        <end position="232"/>
    </location>
</feature>
<feature type="transmembrane region" description="Helical" evidence="8">
    <location>
        <begin position="95"/>
        <end position="116"/>
    </location>
</feature>
<evidence type="ECO:0008006" key="10">
    <source>
        <dbReference type="Google" id="ProtNLM"/>
    </source>
</evidence>
<dbReference type="Pfam" id="PF01151">
    <property type="entry name" value="ELO"/>
    <property type="match status" value="1"/>
</dbReference>
<reference evidence="9" key="1">
    <citation type="journal article" date="2020" name="Nature">
        <title>Giant virus diversity and host interactions through global metagenomics.</title>
        <authorList>
            <person name="Schulz F."/>
            <person name="Roux S."/>
            <person name="Paez-Espino D."/>
            <person name="Jungbluth S."/>
            <person name="Walsh D.A."/>
            <person name="Denef V.J."/>
            <person name="McMahon K.D."/>
            <person name="Konstantinidis K.T."/>
            <person name="Eloe-Fadrosh E.A."/>
            <person name="Kyrpides N.C."/>
            <person name="Woyke T."/>
        </authorList>
    </citation>
    <scope>NUCLEOTIDE SEQUENCE</scope>
    <source>
        <strain evidence="9">GVMAG-S-ERX555965-48</strain>
    </source>
</reference>
<dbReference type="GO" id="GO:0009922">
    <property type="term" value="F:fatty acid elongase activity"/>
    <property type="evidence" value="ECO:0007669"/>
    <property type="project" value="InterPro"/>
</dbReference>
<feature type="transmembrane region" description="Helical" evidence="8">
    <location>
        <begin position="6"/>
        <end position="26"/>
    </location>
</feature>
<accession>A0A6C0AWA7</accession>
<keyword evidence="2" id="KW-0444">Lipid biosynthesis</keyword>
<proteinExistence type="predicted"/>
<comment type="subcellular location">
    <subcellularLocation>
        <location evidence="1">Membrane</location>
        <topology evidence="1">Multi-pass membrane protein</topology>
    </subcellularLocation>
</comment>
<dbReference type="AlphaFoldDB" id="A0A6C0AWA7"/>
<dbReference type="EMBL" id="MN738774">
    <property type="protein sequence ID" value="QHS84217.1"/>
    <property type="molecule type" value="Genomic_DNA"/>
</dbReference>
<evidence type="ECO:0000256" key="3">
    <source>
        <dbReference type="ARBA" id="ARBA00022679"/>
    </source>
</evidence>
<evidence type="ECO:0000256" key="7">
    <source>
        <dbReference type="ARBA" id="ARBA00023136"/>
    </source>
</evidence>
<dbReference type="InterPro" id="IPR002076">
    <property type="entry name" value="ELO_fam"/>
</dbReference>
<dbReference type="GO" id="GO:0005789">
    <property type="term" value="C:endoplasmic reticulum membrane"/>
    <property type="evidence" value="ECO:0007669"/>
    <property type="project" value="TreeGrafter"/>
</dbReference>
<feature type="transmembrane region" description="Helical" evidence="8">
    <location>
        <begin position="38"/>
        <end position="61"/>
    </location>
</feature>
<evidence type="ECO:0000256" key="2">
    <source>
        <dbReference type="ARBA" id="ARBA00022516"/>
    </source>
</evidence>
<evidence type="ECO:0000256" key="1">
    <source>
        <dbReference type="ARBA" id="ARBA00004141"/>
    </source>
</evidence>
<name>A0A6C0AWA7_9ZZZZ</name>
<dbReference type="GO" id="GO:0034626">
    <property type="term" value="P:fatty acid elongation, polyunsaturated fatty acid"/>
    <property type="evidence" value="ECO:0007669"/>
    <property type="project" value="TreeGrafter"/>
</dbReference>
<evidence type="ECO:0000256" key="8">
    <source>
        <dbReference type="SAM" id="Phobius"/>
    </source>
</evidence>
<evidence type="ECO:0000313" key="9">
    <source>
        <dbReference type="EMBL" id="QHS84217.1"/>
    </source>
</evidence>
<protein>
    <recommendedName>
        <fullName evidence="10">Very-long-chain 3-oxoacyl-CoA synthase</fullName>
    </recommendedName>
</protein>
<evidence type="ECO:0000256" key="6">
    <source>
        <dbReference type="ARBA" id="ARBA00023098"/>
    </source>
</evidence>
<keyword evidence="7 8" id="KW-0472">Membrane</keyword>
<dbReference type="GO" id="GO:0019367">
    <property type="term" value="P:fatty acid elongation, saturated fatty acid"/>
    <property type="evidence" value="ECO:0007669"/>
    <property type="project" value="TreeGrafter"/>
</dbReference>
<keyword evidence="4 8" id="KW-0812">Transmembrane</keyword>
<dbReference type="PANTHER" id="PTHR11157:SF17">
    <property type="entry name" value="ELONGATION OF VERY LONG CHAIN FATTY ACIDS PROTEIN 6"/>
    <property type="match status" value="1"/>
</dbReference>
<evidence type="ECO:0000256" key="5">
    <source>
        <dbReference type="ARBA" id="ARBA00022989"/>
    </source>
</evidence>
<sequence length="244" mass="28817">MQDSYYIPMSSISLYILFCYFGPIIMKNYTPFDLKYELTLWNGFLAIFSLLGAMNTLPYIFEQFDSLTYKDTICINPKYVPTSNYSTWLDDSPGIWVFLFAISKIPELMDTVFIILRKKPLIFLHWYHHGTILYTSWDAYANHIGSGLYFATMNYCIHTIMYSYYCARSMEICPKNFPSYIITVLQTIQMFVGASICLTNWYYIITDKSCYHNINSLLCCTTIFISYFYLFYSFGVKRYIKKQV</sequence>